<keyword evidence="5" id="KW-1185">Reference proteome</keyword>
<evidence type="ECO:0000313" key="4">
    <source>
        <dbReference type="EMBL" id="QAT63343.1"/>
    </source>
</evidence>
<protein>
    <submittedName>
        <fullName evidence="4">AarF/ABC1/UbiB kinase family protein</fullName>
    </submittedName>
</protein>
<feature type="transmembrane region" description="Helical" evidence="2">
    <location>
        <begin position="495"/>
        <end position="518"/>
    </location>
</feature>
<sequence length="526" mass="59930">MDKYYTRDRLKEIISVFLKHGFKNNIRNPKEFRRALEDLGPTFVKIGQILSTRPDILPKEYIEELKNLQDNVKSEDFNVIKDIVEKELQKPIAQVFPYFEKKPLACASLSQVHLARTKSENIVAVKVQRPNVKEKLMADIHILNKLTPFINLISQGEVINAKEVIDELSDAAKKELNFLSELNNINRFNENNKDVKYMASLKAYKEYSTDKVLVMDYIEGIKIDNIKKLEEEGYDLKDIAEKLTYNYFKQIFEDGYFHADPHPGNILVSNKKIGYIDFGLMGELNKNLRKHLNEFLKGAASEDINSMANSVLKIGIKRGPVDINKFHSDIEMMYDKYIGESMGEYDLPQIMEEILKVCKSNNIAMPKDVALLAKSLMTIQGLLAKLDKDMNLIDIAEPYVASHIIQENLKEINSTNMLKYLYTFLKSNIELSPKVLLLINHALGGRMKLNLEFKNMENSISELNRMVNRLIFAIIVASLVVSSSLVINADIGIKIYNIPIIGLVGYLGAAIAGFWLLISILKSGKL</sequence>
<dbReference type="PROSITE" id="PS50011">
    <property type="entry name" value="PROTEIN_KINASE_DOM"/>
    <property type="match status" value="1"/>
</dbReference>
<keyword evidence="2" id="KW-0472">Membrane</keyword>
<evidence type="ECO:0000313" key="5">
    <source>
        <dbReference type="Proteomes" id="UP000287969"/>
    </source>
</evidence>
<feature type="domain" description="Protein kinase" evidence="3">
    <location>
        <begin position="98"/>
        <end position="449"/>
    </location>
</feature>
<dbReference type="SUPFAM" id="SSF56112">
    <property type="entry name" value="Protein kinase-like (PK-like)"/>
    <property type="match status" value="1"/>
</dbReference>
<dbReference type="InterPro" id="IPR004147">
    <property type="entry name" value="ABC1_dom"/>
</dbReference>
<dbReference type="CDD" id="cd05121">
    <property type="entry name" value="ABC1_ADCK3-like"/>
    <property type="match status" value="1"/>
</dbReference>
<keyword evidence="2" id="KW-0812">Transmembrane</keyword>
<dbReference type="Proteomes" id="UP000287969">
    <property type="component" value="Chromosome"/>
</dbReference>
<dbReference type="InterPro" id="IPR050154">
    <property type="entry name" value="UbiB_kinase"/>
</dbReference>
<organism evidence="4 5">
    <name type="scientific">Acidilutibacter cellobiosedens</name>
    <dbReference type="NCBI Taxonomy" id="2507161"/>
    <lineage>
        <taxon>Bacteria</taxon>
        <taxon>Bacillati</taxon>
        <taxon>Bacillota</taxon>
        <taxon>Tissierellia</taxon>
        <taxon>Tissierellales</taxon>
        <taxon>Acidilutibacteraceae</taxon>
        <taxon>Acidilutibacter</taxon>
    </lineage>
</organism>
<proteinExistence type="inferred from homology"/>
<keyword evidence="4" id="KW-0808">Transferase</keyword>
<feature type="transmembrane region" description="Helical" evidence="2">
    <location>
        <begin position="470"/>
        <end position="489"/>
    </location>
</feature>
<dbReference type="Gene3D" id="1.10.510.10">
    <property type="entry name" value="Transferase(Phosphotransferase) domain 1"/>
    <property type="match status" value="1"/>
</dbReference>
<keyword evidence="4" id="KW-0418">Kinase</keyword>
<dbReference type="PANTHER" id="PTHR10566:SF113">
    <property type="entry name" value="PROTEIN ACTIVITY OF BC1 COMPLEX KINASE 7, CHLOROPLASTIC"/>
    <property type="match status" value="1"/>
</dbReference>
<evidence type="ECO:0000256" key="1">
    <source>
        <dbReference type="ARBA" id="ARBA00009670"/>
    </source>
</evidence>
<dbReference type="GO" id="GO:0004672">
    <property type="term" value="F:protein kinase activity"/>
    <property type="evidence" value="ECO:0007669"/>
    <property type="project" value="InterPro"/>
</dbReference>
<dbReference type="OrthoDB" id="9795390at2"/>
<gene>
    <name evidence="4" type="ORF">EQM13_00975</name>
</gene>
<dbReference type="AlphaFoldDB" id="A0A410QGZ5"/>
<accession>A0A410QGZ5</accession>
<comment type="similarity">
    <text evidence="1">Belongs to the protein kinase superfamily. ADCK protein kinase family.</text>
</comment>
<dbReference type="KEGG" id="spoa:EQM13_00975"/>
<dbReference type="InterPro" id="IPR011009">
    <property type="entry name" value="Kinase-like_dom_sf"/>
</dbReference>
<reference evidence="5" key="1">
    <citation type="submission" date="2019-01" db="EMBL/GenBank/DDBJ databases">
        <title>Draft genomes of a novel of Sporanaerobacter strains.</title>
        <authorList>
            <person name="Ma S."/>
        </authorList>
    </citation>
    <scope>NUCLEOTIDE SEQUENCE [LARGE SCALE GENOMIC DNA]</scope>
    <source>
        <strain evidence="5">NJN-17</strain>
    </source>
</reference>
<dbReference type="GO" id="GO:0005524">
    <property type="term" value="F:ATP binding"/>
    <property type="evidence" value="ECO:0007669"/>
    <property type="project" value="InterPro"/>
</dbReference>
<keyword evidence="2" id="KW-1133">Transmembrane helix</keyword>
<dbReference type="EMBL" id="CP035282">
    <property type="protein sequence ID" value="QAT63343.1"/>
    <property type="molecule type" value="Genomic_DNA"/>
</dbReference>
<evidence type="ECO:0000259" key="3">
    <source>
        <dbReference type="PROSITE" id="PS50011"/>
    </source>
</evidence>
<dbReference type="PANTHER" id="PTHR10566">
    <property type="entry name" value="CHAPERONE-ACTIVITY OF BC1 COMPLEX CABC1 -RELATED"/>
    <property type="match status" value="1"/>
</dbReference>
<dbReference type="InterPro" id="IPR000719">
    <property type="entry name" value="Prot_kinase_dom"/>
</dbReference>
<name>A0A410QGZ5_9FIRM</name>
<evidence type="ECO:0000256" key="2">
    <source>
        <dbReference type="SAM" id="Phobius"/>
    </source>
</evidence>
<dbReference type="Pfam" id="PF03109">
    <property type="entry name" value="ABC1"/>
    <property type="match status" value="1"/>
</dbReference>